<sequence>MKYTIHETDCFAPHRLAIVPYIRDILLEGGEYDNGLAKATDIEAALDACDNKISQAELTVLREILNKVLKGDAVTVADTTAAEAAMLRRGGRGGGRGCA</sequence>
<gene>
    <name evidence="1" type="ORF">HO173_004159</name>
</gene>
<dbReference type="Proteomes" id="UP000578531">
    <property type="component" value="Unassembled WGS sequence"/>
</dbReference>
<organism evidence="1 2">
    <name type="scientific">Letharia columbiana</name>
    <dbReference type="NCBI Taxonomy" id="112416"/>
    <lineage>
        <taxon>Eukaryota</taxon>
        <taxon>Fungi</taxon>
        <taxon>Dikarya</taxon>
        <taxon>Ascomycota</taxon>
        <taxon>Pezizomycotina</taxon>
        <taxon>Lecanoromycetes</taxon>
        <taxon>OSLEUM clade</taxon>
        <taxon>Lecanoromycetidae</taxon>
        <taxon>Lecanorales</taxon>
        <taxon>Lecanorineae</taxon>
        <taxon>Parmeliaceae</taxon>
        <taxon>Letharia</taxon>
    </lineage>
</organism>
<dbReference type="EMBL" id="JACCJC010000012">
    <property type="protein sequence ID" value="KAF6237958.1"/>
    <property type="molecule type" value="Genomic_DNA"/>
</dbReference>
<evidence type="ECO:0000313" key="2">
    <source>
        <dbReference type="Proteomes" id="UP000578531"/>
    </source>
</evidence>
<dbReference type="AlphaFoldDB" id="A0A8H6G021"/>
<comment type="caution">
    <text evidence="1">The sequence shown here is derived from an EMBL/GenBank/DDBJ whole genome shotgun (WGS) entry which is preliminary data.</text>
</comment>
<accession>A0A8H6G021</accession>
<reference evidence="1 2" key="1">
    <citation type="journal article" date="2020" name="Genomics">
        <title>Complete, high-quality genomes from long-read metagenomic sequencing of two wolf lichen thalli reveals enigmatic genome architecture.</title>
        <authorList>
            <person name="McKenzie S.K."/>
            <person name="Walston R.F."/>
            <person name="Allen J.L."/>
        </authorList>
    </citation>
    <scope>NUCLEOTIDE SEQUENCE [LARGE SCALE GENOMIC DNA]</scope>
    <source>
        <strain evidence="1">WasteWater2</strain>
    </source>
</reference>
<evidence type="ECO:0000313" key="1">
    <source>
        <dbReference type="EMBL" id="KAF6237958.1"/>
    </source>
</evidence>
<dbReference type="RefSeq" id="XP_037167276.1">
    <property type="nucleotide sequence ID" value="XM_037306083.1"/>
</dbReference>
<dbReference type="GeneID" id="59285824"/>
<keyword evidence="2" id="KW-1185">Reference proteome</keyword>
<proteinExistence type="predicted"/>
<name>A0A8H6G021_9LECA</name>
<protein>
    <submittedName>
        <fullName evidence="1">Uncharacterized protein</fullName>
    </submittedName>
</protein>
<dbReference type="OrthoDB" id="10509750at2759"/>